<dbReference type="HOGENOM" id="CLU_010194_2_9_1"/>
<dbReference type="eggNOG" id="KOG1209">
    <property type="taxonomic scope" value="Eukaryota"/>
</dbReference>
<dbReference type="OMA" id="CRVFASD"/>
<protein>
    <submittedName>
        <fullName evidence="6">Uncharacterized protein</fullName>
    </submittedName>
</protein>
<evidence type="ECO:0000256" key="2">
    <source>
        <dbReference type="ARBA" id="ARBA00006484"/>
    </source>
</evidence>
<dbReference type="InterPro" id="IPR002347">
    <property type="entry name" value="SDR_fam"/>
</dbReference>
<dbReference type="GO" id="GO:0004806">
    <property type="term" value="F:triacylglycerol lipase activity"/>
    <property type="evidence" value="ECO:0007669"/>
    <property type="project" value="TreeGrafter"/>
</dbReference>
<dbReference type="Proteomes" id="UP000016933">
    <property type="component" value="Unassembled WGS sequence"/>
</dbReference>
<dbReference type="PRINTS" id="PR00081">
    <property type="entry name" value="GDHRDH"/>
</dbReference>
<evidence type="ECO:0000313" key="6">
    <source>
        <dbReference type="EMBL" id="EME48363.1"/>
    </source>
</evidence>
<dbReference type="InterPro" id="IPR036291">
    <property type="entry name" value="NAD(P)-bd_dom_sf"/>
</dbReference>
<dbReference type="PANTHER" id="PTHR44169">
    <property type="entry name" value="NADPH-DEPENDENT 1-ACYLDIHYDROXYACETONE PHOSPHATE REDUCTASE"/>
    <property type="match status" value="1"/>
</dbReference>
<comment type="pathway">
    <text evidence="1">Mycotoxin biosynthesis.</text>
</comment>
<keyword evidence="3" id="KW-0521">NADP</keyword>
<dbReference type="GO" id="GO:0005783">
    <property type="term" value="C:endoplasmic reticulum"/>
    <property type="evidence" value="ECO:0007669"/>
    <property type="project" value="TreeGrafter"/>
</dbReference>
<dbReference type="PRINTS" id="PR00080">
    <property type="entry name" value="SDRFAMILY"/>
</dbReference>
<dbReference type="PANTHER" id="PTHR44169:SF6">
    <property type="entry name" value="NADPH-DEPENDENT 1-ACYLDIHYDROXYACETONE PHOSPHATE REDUCTASE"/>
    <property type="match status" value="1"/>
</dbReference>
<name>N1PZC8_DOTSN</name>
<proteinExistence type="inferred from homology"/>
<evidence type="ECO:0000313" key="7">
    <source>
        <dbReference type="Proteomes" id="UP000016933"/>
    </source>
</evidence>
<dbReference type="EMBL" id="KB446535">
    <property type="protein sequence ID" value="EME48363.1"/>
    <property type="molecule type" value="Genomic_DNA"/>
</dbReference>
<dbReference type="OrthoDB" id="2102561at2759"/>
<dbReference type="GO" id="GO:0006654">
    <property type="term" value="P:phosphatidic acid biosynthetic process"/>
    <property type="evidence" value="ECO:0007669"/>
    <property type="project" value="TreeGrafter"/>
</dbReference>
<keyword evidence="4" id="KW-0560">Oxidoreductase</keyword>
<dbReference type="PROSITE" id="PS00061">
    <property type="entry name" value="ADH_SHORT"/>
    <property type="match status" value="1"/>
</dbReference>
<keyword evidence="7" id="KW-1185">Reference proteome</keyword>
<dbReference type="CDD" id="cd05374">
    <property type="entry name" value="17beta-HSD-like_SDR_c"/>
    <property type="match status" value="1"/>
</dbReference>
<dbReference type="AlphaFoldDB" id="N1PZC8"/>
<comment type="similarity">
    <text evidence="2 5">Belongs to the short-chain dehydrogenases/reductases (SDR) family.</text>
</comment>
<dbReference type="InterPro" id="IPR020904">
    <property type="entry name" value="Sc_DH/Rdtase_CS"/>
</dbReference>
<organism evidence="6 7">
    <name type="scientific">Dothistroma septosporum (strain NZE10 / CBS 128990)</name>
    <name type="common">Red band needle blight fungus</name>
    <name type="synonym">Mycosphaerella pini</name>
    <dbReference type="NCBI Taxonomy" id="675120"/>
    <lineage>
        <taxon>Eukaryota</taxon>
        <taxon>Fungi</taxon>
        <taxon>Dikarya</taxon>
        <taxon>Ascomycota</taxon>
        <taxon>Pezizomycotina</taxon>
        <taxon>Dothideomycetes</taxon>
        <taxon>Dothideomycetidae</taxon>
        <taxon>Mycosphaerellales</taxon>
        <taxon>Mycosphaerellaceae</taxon>
        <taxon>Dothistroma</taxon>
    </lineage>
</organism>
<dbReference type="GO" id="GO:0005811">
    <property type="term" value="C:lipid droplet"/>
    <property type="evidence" value="ECO:0007669"/>
    <property type="project" value="TreeGrafter"/>
</dbReference>
<evidence type="ECO:0000256" key="4">
    <source>
        <dbReference type="ARBA" id="ARBA00023002"/>
    </source>
</evidence>
<dbReference type="Pfam" id="PF00106">
    <property type="entry name" value="adh_short"/>
    <property type="match status" value="1"/>
</dbReference>
<dbReference type="STRING" id="675120.N1PZC8"/>
<evidence type="ECO:0000256" key="5">
    <source>
        <dbReference type="RuleBase" id="RU000363"/>
    </source>
</evidence>
<accession>N1PZC8</accession>
<dbReference type="GO" id="GO:0000140">
    <property type="term" value="F:acylglycerone-phosphate reductase (NADP+) activity"/>
    <property type="evidence" value="ECO:0007669"/>
    <property type="project" value="TreeGrafter"/>
</dbReference>
<sequence length="282" mass="31238">MPKSVLITGCTPGGIGHSLAREFHSKGFRVFATARKATSISDLEAQGIETLSLEVTSAESIRVLKNEVSTRTGGTLDILVNNAGRNYTVPALDVEMDEIRQTFEANLFGVMAMCQAFAPLLIETKGTIVQIGSLAGIMPYVFGSVYNASKAALHSYSDTLRVELAPFDVKVMTVVTGGVKSNIARTHRDLPKDSIYLPLKEEYEERLTHSQAMGMPNEDYAKSVVRQVLNRPGKMQIWEGGKSRLVWFVSNYLPKWVLGAAMTRMFKLWKLRGTYQGRKKVQ</sequence>
<dbReference type="GO" id="GO:0019433">
    <property type="term" value="P:triglyceride catabolic process"/>
    <property type="evidence" value="ECO:0007669"/>
    <property type="project" value="TreeGrafter"/>
</dbReference>
<reference evidence="7" key="1">
    <citation type="journal article" date="2012" name="PLoS Genet.">
        <title>The genomes of the fungal plant pathogens Cladosporium fulvum and Dothistroma septosporum reveal adaptation to different hosts and lifestyles but also signatures of common ancestry.</title>
        <authorList>
            <person name="de Wit P.J.G.M."/>
            <person name="van der Burgt A."/>
            <person name="Oekmen B."/>
            <person name="Stergiopoulos I."/>
            <person name="Abd-Elsalam K.A."/>
            <person name="Aerts A.L."/>
            <person name="Bahkali A.H."/>
            <person name="Beenen H.G."/>
            <person name="Chettri P."/>
            <person name="Cox M.P."/>
            <person name="Datema E."/>
            <person name="de Vries R.P."/>
            <person name="Dhillon B."/>
            <person name="Ganley A.R."/>
            <person name="Griffiths S.A."/>
            <person name="Guo Y."/>
            <person name="Hamelin R.C."/>
            <person name="Henrissat B."/>
            <person name="Kabir M.S."/>
            <person name="Jashni M.K."/>
            <person name="Kema G."/>
            <person name="Klaubauf S."/>
            <person name="Lapidus A."/>
            <person name="Levasseur A."/>
            <person name="Lindquist E."/>
            <person name="Mehrabi R."/>
            <person name="Ohm R.A."/>
            <person name="Owen T.J."/>
            <person name="Salamov A."/>
            <person name="Schwelm A."/>
            <person name="Schijlen E."/>
            <person name="Sun H."/>
            <person name="van den Burg H.A."/>
            <person name="van Ham R.C.H.J."/>
            <person name="Zhang S."/>
            <person name="Goodwin S.B."/>
            <person name="Grigoriev I.V."/>
            <person name="Collemare J."/>
            <person name="Bradshaw R.E."/>
        </authorList>
    </citation>
    <scope>NUCLEOTIDE SEQUENCE [LARGE SCALE GENOMIC DNA]</scope>
    <source>
        <strain evidence="7">NZE10 / CBS 128990</strain>
    </source>
</reference>
<evidence type="ECO:0000256" key="1">
    <source>
        <dbReference type="ARBA" id="ARBA00004685"/>
    </source>
</evidence>
<reference evidence="6 7" key="2">
    <citation type="journal article" date="2012" name="PLoS Pathog.">
        <title>Diverse lifestyles and strategies of plant pathogenesis encoded in the genomes of eighteen Dothideomycetes fungi.</title>
        <authorList>
            <person name="Ohm R.A."/>
            <person name="Feau N."/>
            <person name="Henrissat B."/>
            <person name="Schoch C.L."/>
            <person name="Horwitz B.A."/>
            <person name="Barry K.W."/>
            <person name="Condon B.J."/>
            <person name="Copeland A.C."/>
            <person name="Dhillon B."/>
            <person name="Glaser F."/>
            <person name="Hesse C.N."/>
            <person name="Kosti I."/>
            <person name="LaButti K."/>
            <person name="Lindquist E.A."/>
            <person name="Lucas S."/>
            <person name="Salamov A.A."/>
            <person name="Bradshaw R.E."/>
            <person name="Ciuffetti L."/>
            <person name="Hamelin R.C."/>
            <person name="Kema G.H.J."/>
            <person name="Lawrence C."/>
            <person name="Scott J.A."/>
            <person name="Spatafora J.W."/>
            <person name="Turgeon B.G."/>
            <person name="de Wit P.J.G.M."/>
            <person name="Zhong S."/>
            <person name="Goodwin S.B."/>
            <person name="Grigoriev I.V."/>
        </authorList>
    </citation>
    <scope>NUCLEOTIDE SEQUENCE [LARGE SCALE GENOMIC DNA]</scope>
    <source>
        <strain evidence="7">NZE10 / CBS 128990</strain>
    </source>
</reference>
<dbReference type="Gene3D" id="3.40.50.720">
    <property type="entry name" value="NAD(P)-binding Rossmann-like Domain"/>
    <property type="match status" value="1"/>
</dbReference>
<dbReference type="SUPFAM" id="SSF51735">
    <property type="entry name" value="NAD(P)-binding Rossmann-fold domains"/>
    <property type="match status" value="1"/>
</dbReference>
<dbReference type="FunFam" id="3.40.50.720:FF:000261">
    <property type="entry name" value="NADPH-dependent 1-acyldihydroxyacetone phosphate reductase"/>
    <property type="match status" value="1"/>
</dbReference>
<evidence type="ECO:0000256" key="3">
    <source>
        <dbReference type="ARBA" id="ARBA00022857"/>
    </source>
</evidence>
<gene>
    <name evidence="6" type="ORF">DOTSEDRAFT_67434</name>
</gene>